<sequence length="67" mass="7508">MSFSRQTFFSEAPPQTKVLKEMIQLTISLIPISQYDPDPDSLKKLPFPREPLRKMAPVMAAAEVSAS</sequence>
<evidence type="ECO:0000313" key="1">
    <source>
        <dbReference type="EMBL" id="KAK3774531.1"/>
    </source>
</evidence>
<protein>
    <submittedName>
        <fullName evidence="1">Uncharacterized protein</fullName>
    </submittedName>
</protein>
<reference evidence="1" key="1">
    <citation type="journal article" date="2023" name="G3 (Bethesda)">
        <title>A reference genome for the long-term kleptoplast-retaining sea slug Elysia crispata morphotype clarki.</title>
        <authorList>
            <person name="Eastman K.E."/>
            <person name="Pendleton A.L."/>
            <person name="Shaikh M.A."/>
            <person name="Suttiyut T."/>
            <person name="Ogas R."/>
            <person name="Tomko P."/>
            <person name="Gavelis G."/>
            <person name="Widhalm J.R."/>
            <person name="Wisecaver J.H."/>
        </authorList>
    </citation>
    <scope>NUCLEOTIDE SEQUENCE</scope>
    <source>
        <strain evidence="1">ECLA1</strain>
    </source>
</reference>
<proteinExistence type="predicted"/>
<comment type="caution">
    <text evidence="1">The sequence shown here is derived from an EMBL/GenBank/DDBJ whole genome shotgun (WGS) entry which is preliminary data.</text>
</comment>
<keyword evidence="2" id="KW-1185">Reference proteome</keyword>
<dbReference type="EMBL" id="JAWDGP010003406">
    <property type="protein sequence ID" value="KAK3774531.1"/>
    <property type="molecule type" value="Genomic_DNA"/>
</dbReference>
<organism evidence="1 2">
    <name type="scientific">Elysia crispata</name>
    <name type="common">lettuce slug</name>
    <dbReference type="NCBI Taxonomy" id="231223"/>
    <lineage>
        <taxon>Eukaryota</taxon>
        <taxon>Metazoa</taxon>
        <taxon>Spiralia</taxon>
        <taxon>Lophotrochozoa</taxon>
        <taxon>Mollusca</taxon>
        <taxon>Gastropoda</taxon>
        <taxon>Heterobranchia</taxon>
        <taxon>Euthyneura</taxon>
        <taxon>Panpulmonata</taxon>
        <taxon>Sacoglossa</taxon>
        <taxon>Placobranchoidea</taxon>
        <taxon>Plakobranchidae</taxon>
        <taxon>Elysia</taxon>
    </lineage>
</organism>
<dbReference type="Proteomes" id="UP001283361">
    <property type="component" value="Unassembled WGS sequence"/>
</dbReference>
<name>A0AAE0ZT31_9GAST</name>
<evidence type="ECO:0000313" key="2">
    <source>
        <dbReference type="Proteomes" id="UP001283361"/>
    </source>
</evidence>
<gene>
    <name evidence="1" type="ORF">RRG08_049467</name>
</gene>
<accession>A0AAE0ZT31</accession>
<dbReference type="AlphaFoldDB" id="A0AAE0ZT31"/>